<dbReference type="EMBL" id="CAJVPL010000369">
    <property type="protein sequence ID" value="CAG8488616.1"/>
    <property type="molecule type" value="Genomic_DNA"/>
</dbReference>
<dbReference type="SUPFAM" id="SSF47095">
    <property type="entry name" value="HMG-box"/>
    <property type="match status" value="1"/>
</dbReference>
<keyword evidence="4" id="KW-1185">Reference proteome</keyword>
<dbReference type="OrthoDB" id="10466505at2759"/>
<evidence type="ECO:0000313" key="3">
    <source>
        <dbReference type="EMBL" id="CAG8488616.1"/>
    </source>
</evidence>
<gene>
    <name evidence="3" type="ORF">AGERDE_LOCUS3628</name>
</gene>
<evidence type="ECO:0000256" key="1">
    <source>
        <dbReference type="SAM" id="MobiDB-lite"/>
    </source>
</evidence>
<name>A0A9N8ZC31_9GLOM</name>
<accession>A0A9N8ZC31</accession>
<dbReference type="Gene3D" id="1.10.30.10">
    <property type="entry name" value="High mobility group box domain"/>
    <property type="match status" value="1"/>
</dbReference>
<feature type="domain" description="HMG box" evidence="2">
    <location>
        <begin position="50"/>
        <end position="99"/>
    </location>
</feature>
<dbReference type="AlphaFoldDB" id="A0A9N8ZC31"/>
<reference evidence="3" key="1">
    <citation type="submission" date="2021-06" db="EMBL/GenBank/DDBJ databases">
        <authorList>
            <person name="Kallberg Y."/>
            <person name="Tangrot J."/>
            <person name="Rosling A."/>
        </authorList>
    </citation>
    <scope>NUCLEOTIDE SEQUENCE</scope>
    <source>
        <strain evidence="3">MT106</strain>
    </source>
</reference>
<evidence type="ECO:0000259" key="2">
    <source>
        <dbReference type="Pfam" id="PF00505"/>
    </source>
</evidence>
<organism evidence="3 4">
    <name type="scientific">Ambispora gerdemannii</name>
    <dbReference type="NCBI Taxonomy" id="144530"/>
    <lineage>
        <taxon>Eukaryota</taxon>
        <taxon>Fungi</taxon>
        <taxon>Fungi incertae sedis</taxon>
        <taxon>Mucoromycota</taxon>
        <taxon>Glomeromycotina</taxon>
        <taxon>Glomeromycetes</taxon>
        <taxon>Archaeosporales</taxon>
        <taxon>Ambisporaceae</taxon>
        <taxon>Ambispora</taxon>
    </lineage>
</organism>
<dbReference type="InterPro" id="IPR009071">
    <property type="entry name" value="HMG_box_dom"/>
</dbReference>
<evidence type="ECO:0000313" key="4">
    <source>
        <dbReference type="Proteomes" id="UP000789831"/>
    </source>
</evidence>
<dbReference type="Proteomes" id="UP000789831">
    <property type="component" value="Unassembled WGS sequence"/>
</dbReference>
<dbReference type="InterPro" id="IPR036910">
    <property type="entry name" value="HMG_box_dom_sf"/>
</dbReference>
<protein>
    <submittedName>
        <fullName evidence="3">3006_t:CDS:1</fullName>
    </submittedName>
</protein>
<feature type="compositionally biased region" description="Polar residues" evidence="1">
    <location>
        <begin position="1"/>
        <end position="20"/>
    </location>
</feature>
<dbReference type="Pfam" id="PF00505">
    <property type="entry name" value="HMG_box"/>
    <property type="match status" value="1"/>
</dbReference>
<dbReference type="CDD" id="cd00084">
    <property type="entry name" value="HMG-box_SF"/>
    <property type="match status" value="1"/>
</dbReference>
<proteinExistence type="predicted"/>
<sequence length="109" mass="12583">MKPRSQLTNNSFNNYDANSPQPGPDEIISDKWIVKQYYKAPSPSDFKDLKRKCSPFFLFRRKVNEAIQKSGRVRSAGRISKLAAELWKETPPNEKEIYNLFAEVGCRSL</sequence>
<feature type="region of interest" description="Disordered" evidence="1">
    <location>
        <begin position="1"/>
        <end position="24"/>
    </location>
</feature>
<comment type="caution">
    <text evidence="3">The sequence shown here is derived from an EMBL/GenBank/DDBJ whole genome shotgun (WGS) entry which is preliminary data.</text>
</comment>